<reference evidence="1" key="1">
    <citation type="submission" date="2023-07" db="EMBL/GenBank/DDBJ databases">
        <title>draft genome sequence of fig (Ficus carica).</title>
        <authorList>
            <person name="Takahashi T."/>
            <person name="Nishimura K."/>
        </authorList>
    </citation>
    <scope>NUCLEOTIDE SEQUENCE</scope>
</reference>
<organism evidence="1 2">
    <name type="scientific">Ficus carica</name>
    <name type="common">Common fig</name>
    <dbReference type="NCBI Taxonomy" id="3494"/>
    <lineage>
        <taxon>Eukaryota</taxon>
        <taxon>Viridiplantae</taxon>
        <taxon>Streptophyta</taxon>
        <taxon>Embryophyta</taxon>
        <taxon>Tracheophyta</taxon>
        <taxon>Spermatophyta</taxon>
        <taxon>Magnoliopsida</taxon>
        <taxon>eudicotyledons</taxon>
        <taxon>Gunneridae</taxon>
        <taxon>Pentapetalae</taxon>
        <taxon>rosids</taxon>
        <taxon>fabids</taxon>
        <taxon>Rosales</taxon>
        <taxon>Moraceae</taxon>
        <taxon>Ficeae</taxon>
        <taxon>Ficus</taxon>
    </lineage>
</organism>
<proteinExistence type="predicted"/>
<accession>A0AA88DTC1</accession>
<keyword evidence="2" id="KW-1185">Reference proteome</keyword>
<gene>
    <name evidence="1" type="ORF">TIFTF001_030320</name>
</gene>
<evidence type="ECO:0000313" key="1">
    <source>
        <dbReference type="EMBL" id="GMN61224.1"/>
    </source>
</evidence>
<comment type="caution">
    <text evidence="1">The sequence shown here is derived from an EMBL/GenBank/DDBJ whole genome shotgun (WGS) entry which is preliminary data.</text>
</comment>
<dbReference type="AlphaFoldDB" id="A0AA88DTC1"/>
<protein>
    <submittedName>
        <fullName evidence="1">Uncharacterized protein</fullName>
    </submittedName>
</protein>
<name>A0AA88DTC1_FICCA</name>
<dbReference type="Proteomes" id="UP001187192">
    <property type="component" value="Unassembled WGS sequence"/>
</dbReference>
<evidence type="ECO:0000313" key="2">
    <source>
        <dbReference type="Proteomes" id="UP001187192"/>
    </source>
</evidence>
<dbReference type="EMBL" id="BTGU01000108">
    <property type="protein sequence ID" value="GMN61224.1"/>
    <property type="molecule type" value="Genomic_DNA"/>
</dbReference>
<sequence>MHQLRPLKDFHFEEPMQREEHLELCRNNNSLSEVGIQDLAIEEESQEEVSSAQPIVTTLIIQDHIYEDPIWPIPPPPTLASFVHVLRAHISKPSTISCQA</sequence>